<keyword evidence="5 7" id="KW-1015">Disulfide bond</keyword>
<dbReference type="Pfam" id="PF01323">
    <property type="entry name" value="DSBA"/>
    <property type="match status" value="1"/>
</dbReference>
<dbReference type="Proteomes" id="UP000663069">
    <property type="component" value="Chromosome"/>
</dbReference>
<feature type="domain" description="Thioredoxin" evidence="9">
    <location>
        <begin position="6"/>
        <end position="197"/>
    </location>
</feature>
<dbReference type="InterPro" id="IPR036249">
    <property type="entry name" value="Thioredoxin-like_sf"/>
</dbReference>
<evidence type="ECO:0000256" key="8">
    <source>
        <dbReference type="SAM" id="SignalP"/>
    </source>
</evidence>
<dbReference type="PANTHER" id="PTHR35891:SF2">
    <property type="entry name" value="THIOL:DISULFIDE INTERCHANGE PROTEIN DSBA"/>
    <property type="match status" value="1"/>
</dbReference>
<keyword evidence="11" id="KW-1185">Reference proteome</keyword>
<keyword evidence="4 7" id="KW-0574">Periplasm</keyword>
<dbReference type="InterPro" id="IPR001853">
    <property type="entry name" value="DSBA-like_thioredoxin_dom"/>
</dbReference>
<evidence type="ECO:0000256" key="4">
    <source>
        <dbReference type="ARBA" id="ARBA00022764"/>
    </source>
</evidence>
<evidence type="ECO:0000256" key="2">
    <source>
        <dbReference type="ARBA" id="ARBA00005791"/>
    </source>
</evidence>
<dbReference type="InterPro" id="IPR013766">
    <property type="entry name" value="Thioredoxin_domain"/>
</dbReference>
<feature type="signal peptide" evidence="8">
    <location>
        <begin position="1"/>
        <end position="18"/>
    </location>
</feature>
<evidence type="ECO:0000256" key="7">
    <source>
        <dbReference type="PIRNR" id="PIRNR001488"/>
    </source>
</evidence>
<gene>
    <name evidence="10" type="ORF">IHV77_06545</name>
</gene>
<dbReference type="InterPro" id="IPR023205">
    <property type="entry name" value="DsbA/DsbL"/>
</dbReference>
<dbReference type="NCBIfam" id="NF047695">
    <property type="entry name" value="ThlDiSintDsbAHaem"/>
    <property type="match status" value="1"/>
</dbReference>
<evidence type="ECO:0000313" key="11">
    <source>
        <dbReference type="Proteomes" id="UP000663069"/>
    </source>
</evidence>
<comment type="similarity">
    <text evidence="2">Belongs to the thioredoxin family. DsbA subfamily.</text>
</comment>
<name>A0ABX6UUM3_9PAST</name>
<evidence type="ECO:0000256" key="5">
    <source>
        <dbReference type="ARBA" id="ARBA00023157"/>
    </source>
</evidence>
<evidence type="ECO:0000256" key="1">
    <source>
        <dbReference type="ARBA" id="ARBA00004418"/>
    </source>
</evidence>
<dbReference type="RefSeq" id="WP_194811202.1">
    <property type="nucleotide sequence ID" value="NZ_CP063056.1"/>
</dbReference>
<dbReference type="SUPFAM" id="SSF52833">
    <property type="entry name" value="Thioredoxin-like"/>
    <property type="match status" value="1"/>
</dbReference>
<dbReference type="InterPro" id="IPR050824">
    <property type="entry name" value="Thiol_disulfide_DsbA"/>
</dbReference>
<keyword evidence="6" id="KW-0676">Redox-active center</keyword>
<reference evidence="10 11" key="1">
    <citation type="submission" date="2020-10" db="EMBL/GenBank/DDBJ databases">
        <title>Genome Sequencing of Rodentibacter spp. strain DSM111151.</title>
        <authorList>
            <person name="Benga L."/>
            <person name="Lautwein T."/>
        </authorList>
    </citation>
    <scope>NUCLEOTIDE SEQUENCE [LARGE SCALE GENOMIC DNA]</scope>
    <source>
        <strain evidence="10 11">DSM 111151</strain>
    </source>
</reference>
<dbReference type="InterPro" id="IPR017937">
    <property type="entry name" value="Thioredoxin_CS"/>
</dbReference>
<evidence type="ECO:0000259" key="9">
    <source>
        <dbReference type="PROSITE" id="PS51352"/>
    </source>
</evidence>
<dbReference type="PROSITE" id="PS51352">
    <property type="entry name" value="THIOREDOXIN_2"/>
    <property type="match status" value="1"/>
</dbReference>
<dbReference type="PROSITE" id="PS00194">
    <property type="entry name" value="THIOREDOXIN_1"/>
    <property type="match status" value="1"/>
</dbReference>
<accession>A0ABX6UUM3</accession>
<evidence type="ECO:0000313" key="10">
    <source>
        <dbReference type="EMBL" id="QPB41604.1"/>
    </source>
</evidence>
<feature type="chain" id="PRO_5045186868" description="Thiol:disulfide interchange protein" evidence="8">
    <location>
        <begin position="19"/>
        <end position="201"/>
    </location>
</feature>
<sequence length="201" mass="22646">MKKFLLALGAFISVNTFAADLQEGKQYIQVSQQASPQQEVIEFFSFYCPHCYSFEMEYKIPQQVKDGLPKEVAFKQYHVNFLGRQSENLTRAWALAMALGAEDKVKAPLFEAAQKDRLTSMEDIRAIFLDNGISAEQFDGGINSFAVNGLVNKQVNAADKFGVRGVPDFYVNGKFRVNPEGLNYDDFVKDYVDTVKGLLQK</sequence>
<evidence type="ECO:0000256" key="6">
    <source>
        <dbReference type="ARBA" id="ARBA00023284"/>
    </source>
</evidence>
<keyword evidence="3 8" id="KW-0732">Signal</keyword>
<comment type="subcellular location">
    <subcellularLocation>
        <location evidence="1 7">Periplasm</location>
    </subcellularLocation>
</comment>
<dbReference type="PANTHER" id="PTHR35891">
    <property type="entry name" value="THIOL:DISULFIDE INTERCHANGE PROTEIN DSBA"/>
    <property type="match status" value="1"/>
</dbReference>
<dbReference type="CDD" id="cd03019">
    <property type="entry name" value="DsbA_DsbA"/>
    <property type="match status" value="1"/>
</dbReference>
<evidence type="ECO:0000256" key="3">
    <source>
        <dbReference type="ARBA" id="ARBA00022729"/>
    </source>
</evidence>
<dbReference type="PIRSF" id="PIRSF001488">
    <property type="entry name" value="Tdi_protein"/>
    <property type="match status" value="1"/>
</dbReference>
<organism evidence="10 11">
    <name type="scientific">Rodentibacter haemolyticus</name>
    <dbReference type="NCBI Taxonomy" id="2778911"/>
    <lineage>
        <taxon>Bacteria</taxon>
        <taxon>Pseudomonadati</taxon>
        <taxon>Pseudomonadota</taxon>
        <taxon>Gammaproteobacteria</taxon>
        <taxon>Pasteurellales</taxon>
        <taxon>Pasteurellaceae</taxon>
        <taxon>Rodentibacter</taxon>
    </lineage>
</organism>
<dbReference type="EMBL" id="CP063056">
    <property type="protein sequence ID" value="QPB41604.1"/>
    <property type="molecule type" value="Genomic_DNA"/>
</dbReference>
<protein>
    <recommendedName>
        <fullName evidence="7">Thiol:disulfide interchange protein</fullName>
    </recommendedName>
</protein>
<proteinExistence type="inferred from homology"/>
<dbReference type="Gene3D" id="3.40.30.10">
    <property type="entry name" value="Glutaredoxin"/>
    <property type="match status" value="1"/>
</dbReference>